<dbReference type="EMBL" id="FQUS01000002">
    <property type="protein sequence ID" value="SHE55640.1"/>
    <property type="molecule type" value="Genomic_DNA"/>
</dbReference>
<evidence type="ECO:0000313" key="8">
    <source>
        <dbReference type="Proteomes" id="UP000184041"/>
    </source>
</evidence>
<keyword evidence="8" id="KW-1185">Reference proteome</keyword>
<evidence type="ECO:0000256" key="5">
    <source>
        <dbReference type="SAM" id="Phobius"/>
    </source>
</evidence>
<evidence type="ECO:0000313" key="7">
    <source>
        <dbReference type="EMBL" id="SHE55640.1"/>
    </source>
</evidence>
<feature type="transmembrane region" description="Helical" evidence="5">
    <location>
        <begin position="120"/>
        <end position="140"/>
    </location>
</feature>
<evidence type="ECO:0000256" key="1">
    <source>
        <dbReference type="ARBA" id="ARBA00004141"/>
    </source>
</evidence>
<gene>
    <name evidence="7" type="ORF">SAMN05443144_10224</name>
</gene>
<evidence type="ECO:0000256" key="3">
    <source>
        <dbReference type="ARBA" id="ARBA00022989"/>
    </source>
</evidence>
<dbReference type="Pfam" id="PF07291">
    <property type="entry name" value="MauE"/>
    <property type="match status" value="1"/>
</dbReference>
<proteinExistence type="predicted"/>
<keyword evidence="4 5" id="KW-0472">Membrane</keyword>
<feature type="domain" description="Methylamine utilisation protein MauE" evidence="6">
    <location>
        <begin position="7"/>
        <end position="138"/>
    </location>
</feature>
<evidence type="ECO:0000256" key="2">
    <source>
        <dbReference type="ARBA" id="ARBA00022692"/>
    </source>
</evidence>
<dbReference type="Proteomes" id="UP000184041">
    <property type="component" value="Unassembled WGS sequence"/>
</dbReference>
<keyword evidence="2 5" id="KW-0812">Transmembrane</keyword>
<comment type="subcellular location">
    <subcellularLocation>
        <location evidence="1">Membrane</location>
        <topology evidence="1">Multi-pass membrane protein</topology>
    </subcellularLocation>
</comment>
<evidence type="ECO:0000259" key="6">
    <source>
        <dbReference type="Pfam" id="PF07291"/>
    </source>
</evidence>
<keyword evidence="3 5" id="KW-1133">Transmembrane helix</keyword>
<dbReference type="AlphaFoldDB" id="A0A1M4UGE2"/>
<feature type="transmembrane region" description="Helical" evidence="5">
    <location>
        <begin position="79"/>
        <end position="100"/>
    </location>
</feature>
<dbReference type="OrthoDB" id="1524781at2"/>
<evidence type="ECO:0000256" key="4">
    <source>
        <dbReference type="ARBA" id="ARBA00023136"/>
    </source>
</evidence>
<dbReference type="GO" id="GO:0030416">
    <property type="term" value="P:methylamine metabolic process"/>
    <property type="evidence" value="ECO:0007669"/>
    <property type="project" value="InterPro"/>
</dbReference>
<protein>
    <submittedName>
        <fullName evidence="7">DoxX protein</fullName>
    </submittedName>
</protein>
<sequence>MKPKHKRILLTTLRILLGLVFLASGIGKLISGSEAQYLVELLATEFYWLIEYSSLIVTLTSVLELAIALFLLWGRYLKWALGGALLMLGGFSSVLSYFYLQGMNVENCGCFGALGFASGLEFTLLRNGVLILLVIGAYILSRGSRREEVV</sequence>
<dbReference type="RefSeq" id="WP_073059178.1">
    <property type="nucleotide sequence ID" value="NZ_FQUS01000002.1"/>
</dbReference>
<name>A0A1M4UGE2_9BACT</name>
<reference evidence="7 8" key="1">
    <citation type="submission" date="2016-11" db="EMBL/GenBank/DDBJ databases">
        <authorList>
            <person name="Jaros S."/>
            <person name="Januszkiewicz K."/>
            <person name="Wedrychowicz H."/>
        </authorList>
    </citation>
    <scope>NUCLEOTIDE SEQUENCE [LARGE SCALE GENOMIC DNA]</scope>
    <source>
        <strain evidence="7 8">DSM 21986</strain>
    </source>
</reference>
<dbReference type="GO" id="GO:0016020">
    <property type="term" value="C:membrane"/>
    <property type="evidence" value="ECO:0007669"/>
    <property type="project" value="UniProtKB-SubCell"/>
</dbReference>
<accession>A0A1M4UGE2</accession>
<dbReference type="InterPro" id="IPR009908">
    <property type="entry name" value="Methylamine_util_MauE"/>
</dbReference>
<feature type="transmembrane region" description="Helical" evidence="5">
    <location>
        <begin position="49"/>
        <end position="72"/>
    </location>
</feature>
<organism evidence="7 8">
    <name type="scientific">Fodinibius roseus</name>
    <dbReference type="NCBI Taxonomy" id="1194090"/>
    <lineage>
        <taxon>Bacteria</taxon>
        <taxon>Pseudomonadati</taxon>
        <taxon>Balneolota</taxon>
        <taxon>Balneolia</taxon>
        <taxon>Balneolales</taxon>
        <taxon>Balneolaceae</taxon>
        <taxon>Fodinibius</taxon>
    </lineage>
</organism>